<keyword evidence="3 6" id="KW-0812">Transmembrane</keyword>
<reference evidence="8 9" key="1">
    <citation type="submission" date="2024-07" db="EMBL/GenBank/DDBJ databases">
        <title>Section-level genome sequencing and comparative genomics of Aspergillus sections Usti and Cavernicolus.</title>
        <authorList>
            <consortium name="Lawrence Berkeley National Laboratory"/>
            <person name="Nybo J.L."/>
            <person name="Vesth T.C."/>
            <person name="Theobald S."/>
            <person name="Frisvad J.C."/>
            <person name="Larsen T.O."/>
            <person name="Kjaerboelling I."/>
            <person name="Rothschild-Mancinelli K."/>
            <person name="Lyhne E.K."/>
            <person name="Kogle M.E."/>
            <person name="Barry K."/>
            <person name="Clum A."/>
            <person name="Na H."/>
            <person name="Ledsgaard L."/>
            <person name="Lin J."/>
            <person name="Lipzen A."/>
            <person name="Kuo A."/>
            <person name="Riley R."/>
            <person name="Mondo S."/>
            <person name="Labutti K."/>
            <person name="Haridas S."/>
            <person name="Pangalinan J."/>
            <person name="Salamov A.A."/>
            <person name="Simmons B.A."/>
            <person name="Magnuson J.K."/>
            <person name="Chen J."/>
            <person name="Drula E."/>
            <person name="Henrissat B."/>
            <person name="Wiebenga A."/>
            <person name="Lubbers R.J."/>
            <person name="Gomes A.C."/>
            <person name="Makela M.R."/>
            <person name="Stajich J."/>
            <person name="Grigoriev I.V."/>
            <person name="Mortensen U.H."/>
            <person name="De Vries R.P."/>
            <person name="Baker S.E."/>
            <person name="Andersen M.R."/>
        </authorList>
    </citation>
    <scope>NUCLEOTIDE SEQUENCE [LARGE SCALE GENOMIC DNA]</scope>
    <source>
        <strain evidence="8 9">CBS 209.92</strain>
    </source>
</reference>
<dbReference type="EMBL" id="JBFTWV010000355">
    <property type="protein sequence ID" value="KAL2782665.1"/>
    <property type="molecule type" value="Genomic_DNA"/>
</dbReference>
<dbReference type="SUPFAM" id="SSF103473">
    <property type="entry name" value="MFS general substrate transporter"/>
    <property type="match status" value="1"/>
</dbReference>
<dbReference type="InterPro" id="IPR020846">
    <property type="entry name" value="MFS_dom"/>
</dbReference>
<evidence type="ECO:0000313" key="9">
    <source>
        <dbReference type="Proteomes" id="UP001610563"/>
    </source>
</evidence>
<feature type="transmembrane region" description="Helical" evidence="6">
    <location>
        <begin position="54"/>
        <end position="71"/>
    </location>
</feature>
<protein>
    <submittedName>
        <fullName evidence="8">General substrate transporter</fullName>
    </submittedName>
</protein>
<comment type="subcellular location">
    <subcellularLocation>
        <location evidence="1">Membrane</location>
        <topology evidence="1">Multi-pass membrane protein</topology>
    </subcellularLocation>
</comment>
<evidence type="ECO:0000256" key="1">
    <source>
        <dbReference type="ARBA" id="ARBA00004141"/>
    </source>
</evidence>
<dbReference type="InterPro" id="IPR050360">
    <property type="entry name" value="MFS_Sugar_Transporters"/>
</dbReference>
<feature type="domain" description="Major facilitator superfamily (MFS) profile" evidence="7">
    <location>
        <begin position="1"/>
        <end position="127"/>
    </location>
</feature>
<organism evidence="8 9">
    <name type="scientific">Aspergillus keveii</name>
    <dbReference type="NCBI Taxonomy" id="714993"/>
    <lineage>
        <taxon>Eukaryota</taxon>
        <taxon>Fungi</taxon>
        <taxon>Dikarya</taxon>
        <taxon>Ascomycota</taxon>
        <taxon>Pezizomycotina</taxon>
        <taxon>Eurotiomycetes</taxon>
        <taxon>Eurotiomycetidae</taxon>
        <taxon>Eurotiales</taxon>
        <taxon>Aspergillaceae</taxon>
        <taxon>Aspergillus</taxon>
        <taxon>Aspergillus subgen. Nidulantes</taxon>
    </lineage>
</organism>
<dbReference type="InterPro" id="IPR005828">
    <property type="entry name" value="MFS_sugar_transport-like"/>
</dbReference>
<dbReference type="PANTHER" id="PTHR48022:SF2">
    <property type="entry name" value="PLASTIDIC GLUCOSE TRANSPORTER 4"/>
    <property type="match status" value="1"/>
</dbReference>
<evidence type="ECO:0000256" key="3">
    <source>
        <dbReference type="ARBA" id="ARBA00022692"/>
    </source>
</evidence>
<proteinExistence type="inferred from homology"/>
<keyword evidence="5 6" id="KW-0472">Membrane</keyword>
<evidence type="ECO:0000313" key="8">
    <source>
        <dbReference type="EMBL" id="KAL2782665.1"/>
    </source>
</evidence>
<evidence type="ECO:0000256" key="6">
    <source>
        <dbReference type="SAM" id="Phobius"/>
    </source>
</evidence>
<dbReference type="InterPro" id="IPR036259">
    <property type="entry name" value="MFS_trans_sf"/>
</dbReference>
<dbReference type="Gene3D" id="1.20.1250.20">
    <property type="entry name" value="MFS general substrate transporter like domains"/>
    <property type="match status" value="1"/>
</dbReference>
<keyword evidence="9" id="KW-1185">Reference proteome</keyword>
<keyword evidence="4 6" id="KW-1133">Transmembrane helix</keyword>
<sequence length="127" mass="13897">MAVIHSDRLFLDFNYWSGLLGMEQFKKDFGVWDTATESWIIPSSWQSIATGTPHAGLAVGCLLAGLFGNYYGRVKSISIAAVIALIGILIQASSIRSYWQIMVGRIINSISMGVICKCAKSHITNIL</sequence>
<evidence type="ECO:0000259" key="7">
    <source>
        <dbReference type="PROSITE" id="PS50850"/>
    </source>
</evidence>
<comment type="caution">
    <text evidence="8">The sequence shown here is derived from an EMBL/GenBank/DDBJ whole genome shotgun (WGS) entry which is preliminary data.</text>
</comment>
<evidence type="ECO:0000256" key="2">
    <source>
        <dbReference type="ARBA" id="ARBA00010992"/>
    </source>
</evidence>
<dbReference type="PANTHER" id="PTHR48022">
    <property type="entry name" value="PLASTIDIC GLUCOSE TRANSPORTER 4"/>
    <property type="match status" value="1"/>
</dbReference>
<name>A0ABR4FHD7_9EURO</name>
<dbReference type="Pfam" id="PF00083">
    <property type="entry name" value="Sugar_tr"/>
    <property type="match status" value="1"/>
</dbReference>
<gene>
    <name evidence="8" type="ORF">BJX66DRAFT_345635</name>
</gene>
<comment type="similarity">
    <text evidence="2">Belongs to the major facilitator superfamily. Sugar transporter (TC 2.A.1.1) family.</text>
</comment>
<evidence type="ECO:0000256" key="5">
    <source>
        <dbReference type="ARBA" id="ARBA00023136"/>
    </source>
</evidence>
<feature type="transmembrane region" description="Helical" evidence="6">
    <location>
        <begin position="77"/>
        <end position="99"/>
    </location>
</feature>
<accession>A0ABR4FHD7</accession>
<dbReference type="Proteomes" id="UP001610563">
    <property type="component" value="Unassembled WGS sequence"/>
</dbReference>
<evidence type="ECO:0000256" key="4">
    <source>
        <dbReference type="ARBA" id="ARBA00022989"/>
    </source>
</evidence>
<dbReference type="PROSITE" id="PS50850">
    <property type="entry name" value="MFS"/>
    <property type="match status" value="1"/>
</dbReference>